<comment type="caution">
    <text evidence="1">The sequence shown here is derived from an EMBL/GenBank/DDBJ whole genome shotgun (WGS) entry which is preliminary data.</text>
</comment>
<dbReference type="GeneID" id="85351877"/>
<dbReference type="AlphaFoldDB" id="A0AA39MF07"/>
<dbReference type="EMBL" id="JAUEPS010000355">
    <property type="protein sequence ID" value="KAK0431882.1"/>
    <property type="molecule type" value="Genomic_DNA"/>
</dbReference>
<dbReference type="RefSeq" id="XP_060321330.1">
    <property type="nucleotide sequence ID" value="XM_060468329.1"/>
</dbReference>
<evidence type="ECO:0000313" key="1">
    <source>
        <dbReference type="EMBL" id="KAK0431882.1"/>
    </source>
</evidence>
<name>A0AA39MF07_ARMTA</name>
<dbReference type="PANTHER" id="PTHR35871:SF1">
    <property type="entry name" value="CXC1-LIKE CYSTEINE CLUSTER ASSOCIATED WITH KDZ TRANSPOSASES DOMAIN-CONTAINING PROTEIN"/>
    <property type="match status" value="1"/>
</dbReference>
<dbReference type="Proteomes" id="UP001175211">
    <property type="component" value="Unassembled WGS sequence"/>
</dbReference>
<gene>
    <name evidence="1" type="ORF">EV420DRAFT_1285416</name>
</gene>
<dbReference type="PANTHER" id="PTHR35871">
    <property type="entry name" value="EXPRESSED PROTEIN"/>
    <property type="match status" value="1"/>
</dbReference>
<accession>A0AA39MF07</accession>
<evidence type="ECO:0000313" key="2">
    <source>
        <dbReference type="Proteomes" id="UP001175211"/>
    </source>
</evidence>
<keyword evidence="2" id="KW-1185">Reference proteome</keyword>
<reference evidence="1" key="1">
    <citation type="submission" date="2023-06" db="EMBL/GenBank/DDBJ databases">
        <authorList>
            <consortium name="Lawrence Berkeley National Laboratory"/>
            <person name="Ahrendt S."/>
            <person name="Sahu N."/>
            <person name="Indic B."/>
            <person name="Wong-Bajracharya J."/>
            <person name="Merenyi Z."/>
            <person name="Ke H.-M."/>
            <person name="Monk M."/>
            <person name="Kocsube S."/>
            <person name="Drula E."/>
            <person name="Lipzen A."/>
            <person name="Balint B."/>
            <person name="Henrissat B."/>
            <person name="Andreopoulos B."/>
            <person name="Martin F.M."/>
            <person name="Harder C.B."/>
            <person name="Rigling D."/>
            <person name="Ford K.L."/>
            <person name="Foster G.D."/>
            <person name="Pangilinan J."/>
            <person name="Papanicolaou A."/>
            <person name="Barry K."/>
            <person name="LaButti K."/>
            <person name="Viragh M."/>
            <person name="Koriabine M."/>
            <person name="Yan M."/>
            <person name="Riley R."/>
            <person name="Champramary S."/>
            <person name="Plett K.L."/>
            <person name="Tsai I.J."/>
            <person name="Slot J."/>
            <person name="Sipos G."/>
            <person name="Plett J."/>
            <person name="Nagy L.G."/>
            <person name="Grigoriev I.V."/>
        </authorList>
    </citation>
    <scope>NUCLEOTIDE SEQUENCE</scope>
    <source>
        <strain evidence="1">CCBAS 213</strain>
    </source>
</reference>
<proteinExistence type="predicted"/>
<organism evidence="1 2">
    <name type="scientific">Armillaria tabescens</name>
    <name type="common">Ringless honey mushroom</name>
    <name type="synonym">Agaricus tabescens</name>
    <dbReference type="NCBI Taxonomy" id="1929756"/>
    <lineage>
        <taxon>Eukaryota</taxon>
        <taxon>Fungi</taxon>
        <taxon>Dikarya</taxon>
        <taxon>Basidiomycota</taxon>
        <taxon>Agaricomycotina</taxon>
        <taxon>Agaricomycetes</taxon>
        <taxon>Agaricomycetidae</taxon>
        <taxon>Agaricales</taxon>
        <taxon>Marasmiineae</taxon>
        <taxon>Physalacriaceae</taxon>
        <taxon>Desarmillaria</taxon>
    </lineage>
</organism>
<sequence length="456" mass="53216">MFHVQLPPPLKRRRHEIPIRVQRQQERARRKEELQKALNAIEKLIRSKTHIFDAGANGLQAYRARAIQSYLTMVVKNGRKGVDTSERAAESQGFAAKWGGRLVRSWVKKWIATRTLPVSKRGQHIKVFTLLNDPTIRDEMRAFLRSNKWTMNPQKLADFTQNKLLPDEAKKYAKEVLDKEMPTGLKNYLEIELFPRVHQKVNRGISLQTARRWLRAEGFQYTEFKKGLYYDGWILEGEQPLRKKGVGRGLHQSDVICSTFGWLAGASQTLEYGKNYDGYWTGELFVKQLREKIIPEFERLHGQGFQALIMVDNSQGHSAYSKDALLTSRMNMNPGGKQARMHDGWFMSNGRRVSQPMIFPADHPEFPDAPKGMKHKYLRDNCDYTFETLKENMPKALASVPVERIRKWEHRMYRWMDAYRTGLGAKDAQAKVKQFSSRRYTFHRRVPETLARQFDQ</sequence>
<protein>
    <submittedName>
        <fullName evidence="1">Uncharacterized protein</fullName>
    </submittedName>
</protein>